<comment type="caution">
    <text evidence="3">The sequence shown here is derived from an EMBL/GenBank/DDBJ whole genome shotgun (WGS) entry which is preliminary data.</text>
</comment>
<reference evidence="3 4" key="1">
    <citation type="submission" date="2018-08" db="EMBL/GenBank/DDBJ databases">
        <title>A genome reference for cultivated species of the human gut microbiota.</title>
        <authorList>
            <person name="Zou Y."/>
            <person name="Xue W."/>
            <person name="Luo G."/>
        </authorList>
    </citation>
    <scope>NUCLEOTIDE SEQUENCE [LARGE SCALE GENOMIC DNA]</scope>
    <source>
        <strain evidence="3 4">TF11-7</strain>
    </source>
</reference>
<feature type="compositionally biased region" description="Polar residues" evidence="1">
    <location>
        <begin position="57"/>
        <end position="82"/>
    </location>
</feature>
<dbReference type="Pfam" id="PF01832">
    <property type="entry name" value="Glucosaminidase"/>
    <property type="match status" value="1"/>
</dbReference>
<feature type="domain" description="Mannosyl-glycoprotein endo-beta-N-acetylglucosamidase-like" evidence="2">
    <location>
        <begin position="137"/>
        <end position="267"/>
    </location>
</feature>
<accession>A0A3E4LWA7</accession>
<gene>
    <name evidence="3" type="ORF">DXD17_03700</name>
</gene>
<protein>
    <submittedName>
        <fullName evidence="3">Glucosaminidase</fullName>
    </submittedName>
</protein>
<evidence type="ECO:0000259" key="2">
    <source>
        <dbReference type="Pfam" id="PF01832"/>
    </source>
</evidence>
<dbReference type="InterPro" id="IPR002901">
    <property type="entry name" value="MGlyc_endo_b_GlcNAc-like_dom"/>
</dbReference>
<dbReference type="GO" id="GO:0004040">
    <property type="term" value="F:amidase activity"/>
    <property type="evidence" value="ECO:0007669"/>
    <property type="project" value="InterPro"/>
</dbReference>
<evidence type="ECO:0000256" key="1">
    <source>
        <dbReference type="SAM" id="MobiDB-lite"/>
    </source>
</evidence>
<dbReference type="AlphaFoldDB" id="A0A3E4LWA7"/>
<sequence>MENRKRERIIEAGMALLLVITLLAAGQSGKIPVVKSQEIQVQADSGKENESKEKGNTENTDSETTGTEKNSGDTGKNESGSDMESVAVAASAAQYPIMGKSDVSVQEMVDYFNRSGRTYPAAALAAGGADSIETFCQIYYEEATAEGVRPEVAYVQAMKETGFLQYGGDASIEQYNFAGIGTTGNGVPGNSYADVRTGILAQVQHLKAYATTEPLNEACVDERYEYVKKAAAPYVQWLGQQENPQGTGWATGKNYGYDIVEMIKKMREGSET</sequence>
<dbReference type="Proteomes" id="UP000260793">
    <property type="component" value="Unassembled WGS sequence"/>
</dbReference>
<name>A0A3E4LWA7_9FIRM</name>
<dbReference type="Gene3D" id="1.10.530.10">
    <property type="match status" value="1"/>
</dbReference>
<proteinExistence type="predicted"/>
<dbReference type="RefSeq" id="WP_005612077.1">
    <property type="nucleotide sequence ID" value="NZ_CABKOA010000010.1"/>
</dbReference>
<organism evidence="3 4">
    <name type="scientific">[Ruminococcus] lactaris</name>
    <dbReference type="NCBI Taxonomy" id="46228"/>
    <lineage>
        <taxon>Bacteria</taxon>
        <taxon>Bacillati</taxon>
        <taxon>Bacillota</taxon>
        <taxon>Clostridia</taxon>
        <taxon>Lachnospirales</taxon>
        <taxon>Lachnospiraceae</taxon>
        <taxon>Mediterraneibacter</taxon>
    </lineage>
</organism>
<evidence type="ECO:0000313" key="3">
    <source>
        <dbReference type="EMBL" id="RGK41616.1"/>
    </source>
</evidence>
<feature type="compositionally biased region" description="Basic and acidic residues" evidence="1">
    <location>
        <begin position="45"/>
        <end position="56"/>
    </location>
</feature>
<evidence type="ECO:0000313" key="4">
    <source>
        <dbReference type="Proteomes" id="UP000260793"/>
    </source>
</evidence>
<feature type="region of interest" description="Disordered" evidence="1">
    <location>
        <begin position="39"/>
        <end position="83"/>
    </location>
</feature>
<dbReference type="GeneID" id="77333283"/>
<dbReference type="EMBL" id="QSQN01000007">
    <property type="protein sequence ID" value="RGK41616.1"/>
    <property type="molecule type" value="Genomic_DNA"/>
</dbReference>